<organism evidence="2 3">
    <name type="scientific">Saccharibacillus endophyticus</name>
    <dbReference type="NCBI Taxonomy" id="2060666"/>
    <lineage>
        <taxon>Bacteria</taxon>
        <taxon>Bacillati</taxon>
        <taxon>Bacillota</taxon>
        <taxon>Bacilli</taxon>
        <taxon>Bacillales</taxon>
        <taxon>Paenibacillaceae</taxon>
        <taxon>Saccharibacillus</taxon>
    </lineage>
</organism>
<sequence>MRKRISVLVLVVLALFFTACTNNSSEGPVSVNRIKLTCKITIGEPPCANIESQDLDVIAVVETAISNAEQMPGMLNYAVESILRLSTQEKTESYYLNLGSDRESSALLVKWPDTSTGYEISTEDANRLRDVFGR</sequence>
<keyword evidence="1" id="KW-0732">Signal</keyword>
<evidence type="ECO:0000313" key="2">
    <source>
        <dbReference type="EMBL" id="GGH68480.1"/>
    </source>
</evidence>
<evidence type="ECO:0000256" key="1">
    <source>
        <dbReference type="SAM" id="SignalP"/>
    </source>
</evidence>
<dbReference type="PROSITE" id="PS51257">
    <property type="entry name" value="PROKAR_LIPOPROTEIN"/>
    <property type="match status" value="1"/>
</dbReference>
<accession>A0ABQ1ZM15</accession>
<gene>
    <name evidence="2" type="ORF">GCM10007362_02530</name>
</gene>
<feature type="signal peptide" evidence="1">
    <location>
        <begin position="1"/>
        <end position="24"/>
    </location>
</feature>
<keyword evidence="3" id="KW-1185">Reference proteome</keyword>
<dbReference type="Proteomes" id="UP000605427">
    <property type="component" value="Unassembled WGS sequence"/>
</dbReference>
<name>A0ABQ1ZM15_9BACL</name>
<comment type="caution">
    <text evidence="2">The sequence shown here is derived from an EMBL/GenBank/DDBJ whole genome shotgun (WGS) entry which is preliminary data.</text>
</comment>
<proteinExistence type="predicted"/>
<feature type="chain" id="PRO_5047124005" evidence="1">
    <location>
        <begin position="25"/>
        <end position="134"/>
    </location>
</feature>
<evidence type="ECO:0000313" key="3">
    <source>
        <dbReference type="Proteomes" id="UP000605427"/>
    </source>
</evidence>
<dbReference type="EMBL" id="BMDD01000001">
    <property type="protein sequence ID" value="GGH68480.1"/>
    <property type="molecule type" value="Genomic_DNA"/>
</dbReference>
<reference evidence="3" key="1">
    <citation type="journal article" date="2019" name="Int. J. Syst. Evol. Microbiol.">
        <title>The Global Catalogue of Microorganisms (GCM) 10K type strain sequencing project: providing services to taxonomists for standard genome sequencing and annotation.</title>
        <authorList>
            <consortium name="The Broad Institute Genomics Platform"/>
            <consortium name="The Broad Institute Genome Sequencing Center for Infectious Disease"/>
            <person name="Wu L."/>
            <person name="Ma J."/>
        </authorList>
    </citation>
    <scope>NUCLEOTIDE SEQUENCE [LARGE SCALE GENOMIC DNA]</scope>
    <source>
        <strain evidence="3">CCM 8702</strain>
    </source>
</reference>
<protein>
    <submittedName>
        <fullName evidence="2">Uncharacterized protein</fullName>
    </submittedName>
</protein>